<name>A0AAV7SNB7_PLEWA</name>
<reference evidence="2" key="1">
    <citation type="journal article" date="2022" name="bioRxiv">
        <title>Sequencing and chromosome-scale assembly of the giantPleurodeles waltlgenome.</title>
        <authorList>
            <person name="Brown T."/>
            <person name="Elewa A."/>
            <person name="Iarovenko S."/>
            <person name="Subramanian E."/>
            <person name="Araus A.J."/>
            <person name="Petzold A."/>
            <person name="Susuki M."/>
            <person name="Suzuki K.-i.T."/>
            <person name="Hayashi T."/>
            <person name="Toyoda A."/>
            <person name="Oliveira C."/>
            <person name="Osipova E."/>
            <person name="Leigh N.D."/>
            <person name="Simon A."/>
            <person name="Yun M.H."/>
        </authorList>
    </citation>
    <scope>NUCLEOTIDE SEQUENCE</scope>
    <source>
        <strain evidence="2">20211129_DDA</strain>
        <tissue evidence="2">Liver</tissue>
    </source>
</reference>
<evidence type="ECO:0000313" key="3">
    <source>
        <dbReference type="Proteomes" id="UP001066276"/>
    </source>
</evidence>
<dbReference type="AlphaFoldDB" id="A0AAV7SNB7"/>
<sequence length="146" mass="16217">MPTTLSQDMTAIMVALNVVFCTMEERFDMIAGCIDKLAECLDRQGIGLDTAEKRISEGCSATMQKQMEKMEHTLKEAAMKCEELGAHSHRNNICIAGAVETTNMGKPDTFGCCLLSCHHDSGDRRGCHYGIVVIFVFVFRYVLDVE</sequence>
<evidence type="ECO:0000256" key="1">
    <source>
        <dbReference type="SAM" id="Phobius"/>
    </source>
</evidence>
<organism evidence="2 3">
    <name type="scientific">Pleurodeles waltl</name>
    <name type="common">Iberian ribbed newt</name>
    <dbReference type="NCBI Taxonomy" id="8319"/>
    <lineage>
        <taxon>Eukaryota</taxon>
        <taxon>Metazoa</taxon>
        <taxon>Chordata</taxon>
        <taxon>Craniata</taxon>
        <taxon>Vertebrata</taxon>
        <taxon>Euteleostomi</taxon>
        <taxon>Amphibia</taxon>
        <taxon>Batrachia</taxon>
        <taxon>Caudata</taxon>
        <taxon>Salamandroidea</taxon>
        <taxon>Salamandridae</taxon>
        <taxon>Pleurodelinae</taxon>
        <taxon>Pleurodeles</taxon>
    </lineage>
</organism>
<evidence type="ECO:0000313" key="2">
    <source>
        <dbReference type="EMBL" id="KAJ1165604.1"/>
    </source>
</evidence>
<comment type="caution">
    <text evidence="2">The sequence shown here is derived from an EMBL/GenBank/DDBJ whole genome shotgun (WGS) entry which is preliminary data.</text>
</comment>
<feature type="transmembrane region" description="Helical" evidence="1">
    <location>
        <begin position="126"/>
        <end position="143"/>
    </location>
</feature>
<keyword evidence="1" id="KW-0812">Transmembrane</keyword>
<keyword evidence="1" id="KW-1133">Transmembrane helix</keyword>
<accession>A0AAV7SNB7</accession>
<dbReference type="EMBL" id="JANPWB010000008">
    <property type="protein sequence ID" value="KAJ1165604.1"/>
    <property type="molecule type" value="Genomic_DNA"/>
</dbReference>
<gene>
    <name evidence="2" type="ORF">NDU88_006025</name>
</gene>
<protein>
    <submittedName>
        <fullName evidence="2">Uncharacterized protein</fullName>
    </submittedName>
</protein>
<dbReference type="Proteomes" id="UP001066276">
    <property type="component" value="Chromosome 4_2"/>
</dbReference>
<keyword evidence="3" id="KW-1185">Reference proteome</keyword>
<keyword evidence="1" id="KW-0472">Membrane</keyword>
<proteinExistence type="predicted"/>